<protein>
    <recommendedName>
        <fullName evidence="3">Response regulator receiver domain-containing protein</fullName>
    </recommendedName>
</protein>
<sequence>MKRALNILIVDDHPMTVDSYINLLLEVELQDFKPNFIKCYNCKGAYDAILFHSKQNINIDLTLIDLNLLDIPLQRSPRFRYKVRHPFRSKGRHDSTAKV</sequence>
<reference evidence="2" key="1">
    <citation type="submission" date="2016-11" db="EMBL/GenBank/DDBJ databases">
        <authorList>
            <person name="Varghese N."/>
            <person name="Submissions S."/>
        </authorList>
    </citation>
    <scope>NUCLEOTIDE SEQUENCE [LARGE SCALE GENOMIC DNA]</scope>
    <source>
        <strain evidence="2">CGMCC 1.2749</strain>
    </source>
</reference>
<evidence type="ECO:0000313" key="1">
    <source>
        <dbReference type="EMBL" id="SHM98341.1"/>
    </source>
</evidence>
<dbReference type="AlphaFoldDB" id="A0A1M7N4F1"/>
<proteinExistence type="predicted"/>
<accession>A0A1M7N4F1</accession>
<dbReference type="SUPFAM" id="SSF52172">
    <property type="entry name" value="CheY-like"/>
    <property type="match status" value="1"/>
</dbReference>
<keyword evidence="2" id="KW-1185">Reference proteome</keyword>
<dbReference type="EMBL" id="FRCL01000010">
    <property type="protein sequence ID" value="SHM98341.1"/>
    <property type="molecule type" value="Genomic_DNA"/>
</dbReference>
<dbReference type="STRING" id="178356.SAMN05216269_1101"/>
<dbReference type="InterPro" id="IPR011006">
    <property type="entry name" value="CheY-like_superfamily"/>
</dbReference>
<feature type="non-terminal residue" evidence="1">
    <location>
        <position position="99"/>
    </location>
</feature>
<evidence type="ECO:0008006" key="3">
    <source>
        <dbReference type="Google" id="ProtNLM"/>
    </source>
</evidence>
<organism evidence="1 2">
    <name type="scientific">Flavobacterium xinjiangense</name>
    <dbReference type="NCBI Taxonomy" id="178356"/>
    <lineage>
        <taxon>Bacteria</taxon>
        <taxon>Pseudomonadati</taxon>
        <taxon>Bacteroidota</taxon>
        <taxon>Flavobacteriia</taxon>
        <taxon>Flavobacteriales</taxon>
        <taxon>Flavobacteriaceae</taxon>
        <taxon>Flavobacterium</taxon>
    </lineage>
</organism>
<evidence type="ECO:0000313" key="2">
    <source>
        <dbReference type="Proteomes" id="UP000184092"/>
    </source>
</evidence>
<name>A0A1M7N4F1_9FLAO</name>
<dbReference type="Proteomes" id="UP000184092">
    <property type="component" value="Unassembled WGS sequence"/>
</dbReference>
<gene>
    <name evidence="1" type="ORF">SAMN05216269_1101</name>
</gene>